<keyword evidence="2" id="KW-0472">Membrane</keyword>
<feature type="region of interest" description="Disordered" evidence="1">
    <location>
        <begin position="112"/>
        <end position="131"/>
    </location>
</feature>
<evidence type="ECO:0000313" key="3">
    <source>
        <dbReference type="EMBL" id="MFD1333938.1"/>
    </source>
</evidence>
<feature type="non-terminal residue" evidence="3">
    <location>
        <position position="198"/>
    </location>
</feature>
<dbReference type="Proteomes" id="UP001597171">
    <property type="component" value="Unassembled WGS sequence"/>
</dbReference>
<proteinExistence type="predicted"/>
<keyword evidence="4" id="KW-1185">Reference proteome</keyword>
<evidence type="ECO:0000256" key="2">
    <source>
        <dbReference type="SAM" id="Phobius"/>
    </source>
</evidence>
<name>A0ABW3ZCD7_9HYPH</name>
<evidence type="ECO:0000256" key="1">
    <source>
        <dbReference type="SAM" id="MobiDB-lite"/>
    </source>
</evidence>
<dbReference type="EMBL" id="JBHTMX010000438">
    <property type="protein sequence ID" value="MFD1333938.1"/>
    <property type="molecule type" value="Genomic_DNA"/>
</dbReference>
<sequence>GPLEIGGMIGDRPWSATLDLAAAAPGAGVSKLWARRKIDDAEVARALREATPEAADAEIVRIALEHQLATRLTSLVAVDQTPRRPEGARLTRADVPLNLPAGWDFDMVFGPKSGGERDLEQDPAAPPLRRADASGAQRIALAGVAASPTPIVSAAPVGGALLPATATDAELRRYVGFALVLFAVGLLIIRPARRRRPA</sequence>
<accession>A0ABW3ZCD7</accession>
<comment type="caution">
    <text evidence="3">The sequence shown here is derived from an EMBL/GenBank/DDBJ whole genome shotgun (WGS) entry which is preliminary data.</text>
</comment>
<feature type="transmembrane region" description="Helical" evidence="2">
    <location>
        <begin position="139"/>
        <end position="162"/>
    </location>
</feature>
<evidence type="ECO:0000313" key="4">
    <source>
        <dbReference type="Proteomes" id="UP001597171"/>
    </source>
</evidence>
<feature type="non-terminal residue" evidence="3">
    <location>
        <position position="1"/>
    </location>
</feature>
<reference evidence="4" key="1">
    <citation type="journal article" date="2019" name="Int. J. Syst. Evol. Microbiol.">
        <title>The Global Catalogue of Microorganisms (GCM) 10K type strain sequencing project: providing services to taxonomists for standard genome sequencing and annotation.</title>
        <authorList>
            <consortium name="The Broad Institute Genomics Platform"/>
            <consortium name="The Broad Institute Genome Sequencing Center for Infectious Disease"/>
            <person name="Wu L."/>
            <person name="Ma J."/>
        </authorList>
    </citation>
    <scope>NUCLEOTIDE SEQUENCE [LARGE SCALE GENOMIC DNA]</scope>
    <source>
        <strain evidence="4">CCUG 61696</strain>
    </source>
</reference>
<protein>
    <submittedName>
        <fullName evidence="3">Marine proteobacterial sortase target protein</fullName>
    </submittedName>
</protein>
<keyword evidence="2" id="KW-1133">Transmembrane helix</keyword>
<organism evidence="3 4">
    <name type="scientific">Methylopila musalis</name>
    <dbReference type="NCBI Taxonomy" id="1134781"/>
    <lineage>
        <taxon>Bacteria</taxon>
        <taxon>Pseudomonadati</taxon>
        <taxon>Pseudomonadota</taxon>
        <taxon>Alphaproteobacteria</taxon>
        <taxon>Hyphomicrobiales</taxon>
        <taxon>Methylopilaceae</taxon>
        <taxon>Methylopila</taxon>
    </lineage>
</organism>
<keyword evidence="2" id="KW-0812">Transmembrane</keyword>
<feature type="transmembrane region" description="Helical" evidence="2">
    <location>
        <begin position="174"/>
        <end position="192"/>
    </location>
</feature>
<gene>
    <name evidence="3" type="ORF">ACFQ4O_18180</name>
</gene>